<evidence type="ECO:0000313" key="11">
    <source>
        <dbReference type="EMBL" id="KAL2048203.1"/>
    </source>
</evidence>
<evidence type="ECO:0000256" key="1">
    <source>
        <dbReference type="ARBA" id="ARBA00000707"/>
    </source>
</evidence>
<keyword evidence="4" id="KW-0645">Protease</keyword>
<dbReference type="InterPro" id="IPR018200">
    <property type="entry name" value="USP_CS"/>
</dbReference>
<dbReference type="SUPFAM" id="SSF54001">
    <property type="entry name" value="Cysteine proteinases"/>
    <property type="match status" value="1"/>
</dbReference>
<dbReference type="PANTHER" id="PTHR24006">
    <property type="entry name" value="UBIQUITIN CARBOXYL-TERMINAL HYDROLASE"/>
    <property type="match status" value="1"/>
</dbReference>
<evidence type="ECO:0000256" key="6">
    <source>
        <dbReference type="ARBA" id="ARBA00022801"/>
    </source>
</evidence>
<comment type="similarity">
    <text evidence="2">Belongs to the peptidase C19 family.</text>
</comment>
<keyword evidence="12" id="KW-1185">Reference proteome</keyword>
<dbReference type="InterPro" id="IPR001394">
    <property type="entry name" value="Peptidase_C19_UCH"/>
</dbReference>
<feature type="transmembrane region" description="Helical" evidence="9">
    <location>
        <begin position="30"/>
        <end position="48"/>
    </location>
</feature>
<evidence type="ECO:0000256" key="7">
    <source>
        <dbReference type="ARBA" id="ARBA00022807"/>
    </source>
</evidence>
<dbReference type="PROSITE" id="PS50235">
    <property type="entry name" value="USP_3"/>
    <property type="match status" value="1"/>
</dbReference>
<dbReference type="CDD" id="cd02662">
    <property type="entry name" value="Peptidase_C19F"/>
    <property type="match status" value="1"/>
</dbReference>
<keyword evidence="9" id="KW-0812">Transmembrane</keyword>
<keyword evidence="5" id="KW-0833">Ubl conjugation pathway</keyword>
<dbReference type="InterPro" id="IPR050164">
    <property type="entry name" value="Peptidase_C19"/>
</dbReference>
<feature type="region of interest" description="Disordered" evidence="8">
    <location>
        <begin position="618"/>
        <end position="656"/>
    </location>
</feature>
<gene>
    <name evidence="11" type="ORF">N7G274_000114</name>
</gene>
<proteinExistence type="inferred from homology"/>
<feature type="domain" description="USP" evidence="10">
    <location>
        <begin position="138"/>
        <end position="573"/>
    </location>
</feature>
<protein>
    <recommendedName>
        <fullName evidence="3">ubiquitinyl hydrolase 1</fullName>
        <ecNumber evidence="3">3.4.19.12</ecNumber>
    </recommendedName>
</protein>
<feature type="compositionally biased region" description="Polar residues" evidence="8">
    <location>
        <begin position="618"/>
        <end position="633"/>
    </location>
</feature>
<sequence length="774" mass="84491">MSYSGGGYQPAHLQYPHRTNASPFDKSSTTAAYGVLIIIFIYYVLQYLPLSELLWNTLVWITPSPLISRLDSGFASAMVEEPEDDTAGYNSKGQTNKSNAMRRIFGFGGAGLLNTVQRTRTLSNLGSVFKATPKNSLPGLGNWDNSCYQNSVLQGLAALESLTDFLNQNATSNKSQPTKTALKDTIAKLNDPRNVGKIFWTPAELKSMCSWQQQDAQEYFSKVSDELEKDIAQELKRGAGQAGLKALYQERSDDIASKTTSDISQLPAELKSLIARNPLEGLLAQRVGCQQCGYVEGLSLVPFNCLTVPLGRLWMYDVRSCLDDYTALEPIKGVECAKCTLVRAKQQMGQLLSQLQSSTSGPEEASEDASRALRESLLARLELVSQALEDEDFSDQMLKKCQIPAKNRVSTIKSRQAVIARPPKSLVIHINRSNFDELTGVQSKNLATVRFPQQLDLAPWCLGQGLGLENKGDAVENWNVDPSKSMLSDDEDLEGLGSGKRYELRAVITHYGRHENGHYICYRKAPYAIKKNEEDVDEDSDSWWRLSDDEVTQVDEDIVLAQGGVFMLFYEQVASVISPEEGPPKDSEQSEEQLNAIAADEASGIMATDEAIKILASDTDSSKQSIPEEQTTRAAYPTPPMSPSPSKFDTREDAVDASDISQSITTAEIAELIYSAAPHLPAETPQDPTPTTSETILAPPNFPSHSSPVPKARSPKPHDAVNKPAEHTPPIPSPKDHQPVSPASMRTAAPRSGRGSVGRAGKAMGSVAGFVQAN</sequence>
<keyword evidence="6" id="KW-0378">Hydrolase</keyword>
<dbReference type="EC" id="3.4.19.12" evidence="3"/>
<evidence type="ECO:0000256" key="2">
    <source>
        <dbReference type="ARBA" id="ARBA00009085"/>
    </source>
</evidence>
<dbReference type="Pfam" id="PF00443">
    <property type="entry name" value="UCH"/>
    <property type="match status" value="1"/>
</dbReference>
<dbReference type="EMBL" id="JBEFKJ010000001">
    <property type="protein sequence ID" value="KAL2048203.1"/>
    <property type="molecule type" value="Genomic_DNA"/>
</dbReference>
<organism evidence="11 12">
    <name type="scientific">Stereocaulon virgatum</name>
    <dbReference type="NCBI Taxonomy" id="373712"/>
    <lineage>
        <taxon>Eukaryota</taxon>
        <taxon>Fungi</taxon>
        <taxon>Dikarya</taxon>
        <taxon>Ascomycota</taxon>
        <taxon>Pezizomycotina</taxon>
        <taxon>Lecanoromycetes</taxon>
        <taxon>OSLEUM clade</taxon>
        <taxon>Lecanoromycetidae</taxon>
        <taxon>Lecanorales</taxon>
        <taxon>Lecanorineae</taxon>
        <taxon>Stereocaulaceae</taxon>
        <taxon>Stereocaulon</taxon>
    </lineage>
</organism>
<accession>A0ABR4AXL1</accession>
<dbReference type="InterPro" id="IPR038765">
    <property type="entry name" value="Papain-like_cys_pep_sf"/>
</dbReference>
<feature type="compositionally biased region" description="Basic and acidic residues" evidence="8">
    <location>
        <begin position="716"/>
        <end position="726"/>
    </location>
</feature>
<comment type="catalytic activity">
    <reaction evidence="1">
        <text>Thiol-dependent hydrolysis of ester, thioester, amide, peptide and isopeptide bonds formed by the C-terminal Gly of ubiquitin (a 76-residue protein attached to proteins as an intracellular targeting signal).</text>
        <dbReference type="EC" id="3.4.19.12"/>
    </reaction>
</comment>
<comment type="caution">
    <text evidence="11">The sequence shown here is derived from an EMBL/GenBank/DDBJ whole genome shotgun (WGS) entry which is preliminary data.</text>
</comment>
<evidence type="ECO:0000259" key="10">
    <source>
        <dbReference type="PROSITE" id="PS50235"/>
    </source>
</evidence>
<keyword evidence="9" id="KW-0472">Membrane</keyword>
<feature type="region of interest" description="Disordered" evidence="8">
    <location>
        <begin position="676"/>
        <end position="774"/>
    </location>
</feature>
<reference evidence="11 12" key="1">
    <citation type="submission" date="2024-09" db="EMBL/GenBank/DDBJ databases">
        <title>Rethinking Asexuality: The Enigmatic Case of Functional Sexual Genes in Lepraria (Stereocaulaceae).</title>
        <authorList>
            <person name="Doellman M."/>
            <person name="Sun Y."/>
            <person name="Barcenas-Pena A."/>
            <person name="Lumbsch H.T."/>
            <person name="Grewe F."/>
        </authorList>
    </citation>
    <scope>NUCLEOTIDE SEQUENCE [LARGE SCALE GENOMIC DNA]</scope>
    <source>
        <strain evidence="11 12">Mercado 3170</strain>
    </source>
</reference>
<keyword evidence="7" id="KW-0788">Thiol protease</keyword>
<dbReference type="InterPro" id="IPR028889">
    <property type="entry name" value="USP"/>
</dbReference>
<dbReference type="Gene3D" id="3.90.70.10">
    <property type="entry name" value="Cysteine proteinases"/>
    <property type="match status" value="1"/>
</dbReference>
<name>A0ABR4AXL1_9LECA</name>
<evidence type="ECO:0000313" key="12">
    <source>
        <dbReference type="Proteomes" id="UP001590950"/>
    </source>
</evidence>
<evidence type="ECO:0000256" key="8">
    <source>
        <dbReference type="SAM" id="MobiDB-lite"/>
    </source>
</evidence>
<evidence type="ECO:0000256" key="3">
    <source>
        <dbReference type="ARBA" id="ARBA00012759"/>
    </source>
</evidence>
<dbReference type="Proteomes" id="UP001590950">
    <property type="component" value="Unassembled WGS sequence"/>
</dbReference>
<dbReference type="PROSITE" id="PS00973">
    <property type="entry name" value="USP_2"/>
    <property type="match status" value="1"/>
</dbReference>
<keyword evidence="9" id="KW-1133">Transmembrane helix</keyword>
<evidence type="ECO:0000256" key="5">
    <source>
        <dbReference type="ARBA" id="ARBA00022786"/>
    </source>
</evidence>
<evidence type="ECO:0000256" key="4">
    <source>
        <dbReference type="ARBA" id="ARBA00022670"/>
    </source>
</evidence>
<dbReference type="PANTHER" id="PTHR24006:SF888">
    <property type="entry name" value="UBIQUITIN CARBOXYL-TERMINAL HYDROLASE 30"/>
    <property type="match status" value="1"/>
</dbReference>
<evidence type="ECO:0000256" key="9">
    <source>
        <dbReference type="SAM" id="Phobius"/>
    </source>
</evidence>